<name>A0A543BZA7_9ACTN</name>
<comment type="caution">
    <text evidence="6">The sequence shown here is derived from an EMBL/GenBank/DDBJ whole genome shotgun (WGS) entry which is preliminary data.</text>
</comment>
<dbReference type="GO" id="GO:0006099">
    <property type="term" value="P:tricarboxylic acid cycle"/>
    <property type="evidence" value="ECO:0007669"/>
    <property type="project" value="UniProtKB-UniPathway"/>
</dbReference>
<dbReference type="RefSeq" id="WP_141962239.1">
    <property type="nucleotide sequence ID" value="NZ_VFOZ01000002.1"/>
</dbReference>
<evidence type="ECO:0000256" key="4">
    <source>
        <dbReference type="ARBA" id="ARBA00022679"/>
    </source>
</evidence>
<dbReference type="Gene3D" id="1.10.580.10">
    <property type="entry name" value="Citrate Synthase, domain 1"/>
    <property type="match status" value="2"/>
</dbReference>
<dbReference type="PRINTS" id="PR00143">
    <property type="entry name" value="CITRTSNTHASE"/>
</dbReference>
<evidence type="ECO:0000256" key="5">
    <source>
        <dbReference type="SAM" id="MobiDB-lite"/>
    </source>
</evidence>
<keyword evidence="4" id="KW-0808">Transferase</keyword>
<dbReference type="PANTHER" id="PTHR11739:SF4">
    <property type="entry name" value="CITRATE SYNTHASE, PEROXISOMAL"/>
    <property type="match status" value="1"/>
</dbReference>
<dbReference type="Proteomes" id="UP000316096">
    <property type="component" value="Unassembled WGS sequence"/>
</dbReference>
<dbReference type="Pfam" id="PF00285">
    <property type="entry name" value="Citrate_synt"/>
    <property type="match status" value="1"/>
</dbReference>
<reference evidence="6 7" key="1">
    <citation type="submission" date="2019-06" db="EMBL/GenBank/DDBJ databases">
        <title>Sequencing the genomes of 1000 actinobacteria strains.</title>
        <authorList>
            <person name="Klenk H.-P."/>
        </authorList>
    </citation>
    <scope>NUCLEOTIDE SEQUENCE [LARGE SCALE GENOMIC DNA]</scope>
    <source>
        <strain evidence="6 7">DSM 102200</strain>
    </source>
</reference>
<dbReference type="GO" id="GO:0005975">
    <property type="term" value="P:carbohydrate metabolic process"/>
    <property type="evidence" value="ECO:0007669"/>
    <property type="project" value="TreeGrafter"/>
</dbReference>
<dbReference type="OrthoDB" id="9759263at2"/>
<dbReference type="InterPro" id="IPR016142">
    <property type="entry name" value="Citrate_synth-like_lrg_a-sub"/>
</dbReference>
<sequence>MNDIDPTGAVAGWWATAVSRMEPGVIELRGHPVQELIGTTSLTSMIWLMLRGELPGAREAALLEAALVAGVDHGPQAPSIAIARMAATCGVGLNSAVASAVNTLGDSHGGAGEQCVELLTEILQAEATGIGLETAVRQVIAARPRYLPGFGHRFHPVDPRRDPLLSLVDSAVADGVVPGDHLRAGRAVEDILNRGRAEPVPMNIDGATAIIYAELGFPAPLARGLFVLSRSIGILAHAWEETEQGRRNKGPIPRSILPAHLP</sequence>
<dbReference type="NCBIfam" id="NF004864">
    <property type="entry name" value="PRK06224.1-1"/>
    <property type="match status" value="1"/>
</dbReference>
<dbReference type="EC" id="2.3.3.16" evidence="3"/>
<dbReference type="InterPro" id="IPR002020">
    <property type="entry name" value="Citrate_synthase"/>
</dbReference>
<evidence type="ECO:0000256" key="2">
    <source>
        <dbReference type="ARBA" id="ARBA00010566"/>
    </source>
</evidence>
<protein>
    <recommendedName>
        <fullName evidence="3">citrate synthase (unknown stereospecificity)</fullName>
        <ecNumber evidence="3">2.3.3.16</ecNumber>
    </recommendedName>
</protein>
<feature type="region of interest" description="Disordered" evidence="5">
    <location>
        <begin position="243"/>
        <end position="262"/>
    </location>
</feature>
<dbReference type="AlphaFoldDB" id="A0A543BZA7"/>
<evidence type="ECO:0000313" key="7">
    <source>
        <dbReference type="Proteomes" id="UP000316096"/>
    </source>
</evidence>
<comment type="similarity">
    <text evidence="2">Belongs to the citrate synthase family.</text>
</comment>
<dbReference type="EMBL" id="VFOZ01000002">
    <property type="protein sequence ID" value="TQL90160.1"/>
    <property type="molecule type" value="Genomic_DNA"/>
</dbReference>
<dbReference type="InterPro" id="IPR036969">
    <property type="entry name" value="Citrate_synthase_sf"/>
</dbReference>
<dbReference type="PANTHER" id="PTHR11739">
    <property type="entry name" value="CITRATE SYNTHASE"/>
    <property type="match status" value="1"/>
</dbReference>
<dbReference type="GO" id="GO:0036440">
    <property type="term" value="F:citrate synthase activity"/>
    <property type="evidence" value="ECO:0007669"/>
    <property type="project" value="UniProtKB-EC"/>
</dbReference>
<organism evidence="6 7">
    <name type="scientific">Actinoallomurus bryophytorum</name>
    <dbReference type="NCBI Taxonomy" id="1490222"/>
    <lineage>
        <taxon>Bacteria</taxon>
        <taxon>Bacillati</taxon>
        <taxon>Actinomycetota</taxon>
        <taxon>Actinomycetes</taxon>
        <taxon>Streptosporangiales</taxon>
        <taxon>Thermomonosporaceae</taxon>
        <taxon>Actinoallomurus</taxon>
    </lineage>
</organism>
<evidence type="ECO:0000256" key="1">
    <source>
        <dbReference type="ARBA" id="ARBA00005163"/>
    </source>
</evidence>
<evidence type="ECO:0000256" key="3">
    <source>
        <dbReference type="ARBA" id="ARBA00012972"/>
    </source>
</evidence>
<evidence type="ECO:0000313" key="6">
    <source>
        <dbReference type="EMBL" id="TQL90160.1"/>
    </source>
</evidence>
<comment type="pathway">
    <text evidence="1">Carbohydrate metabolism; tricarboxylic acid cycle.</text>
</comment>
<keyword evidence="7" id="KW-1185">Reference proteome</keyword>
<dbReference type="InterPro" id="IPR016143">
    <property type="entry name" value="Citrate_synth-like_sm_a-sub"/>
</dbReference>
<dbReference type="UniPathway" id="UPA00223"/>
<gene>
    <name evidence="6" type="ORF">FB559_7453</name>
</gene>
<dbReference type="Gene3D" id="1.10.230.10">
    <property type="entry name" value="Cytochrome P450-Terp, domain 2"/>
    <property type="match status" value="1"/>
</dbReference>
<dbReference type="SUPFAM" id="SSF48256">
    <property type="entry name" value="Citrate synthase"/>
    <property type="match status" value="1"/>
</dbReference>
<dbReference type="GO" id="GO:0005829">
    <property type="term" value="C:cytosol"/>
    <property type="evidence" value="ECO:0007669"/>
    <property type="project" value="TreeGrafter"/>
</dbReference>
<accession>A0A543BZA7</accession>
<dbReference type="CDD" id="cd06100">
    <property type="entry name" value="CCL_ACL-C"/>
    <property type="match status" value="1"/>
</dbReference>
<proteinExistence type="inferred from homology"/>